<feature type="domain" description="Mce/MlaD" evidence="2">
    <location>
        <begin position="40"/>
        <end position="114"/>
    </location>
</feature>
<dbReference type="InterPro" id="IPR003399">
    <property type="entry name" value="Mce/MlaD"/>
</dbReference>
<reference evidence="4 5" key="1">
    <citation type="submission" date="2019-03" db="EMBL/GenBank/DDBJ databases">
        <title>Draft genome sequences of novel Actinobacteria.</title>
        <authorList>
            <person name="Sahin N."/>
            <person name="Ay H."/>
            <person name="Saygin H."/>
        </authorList>
    </citation>
    <scope>NUCLEOTIDE SEQUENCE [LARGE SCALE GENOMIC DNA]</scope>
    <source>
        <strain evidence="4 5">JCM 13523</strain>
    </source>
</reference>
<evidence type="ECO:0000259" key="3">
    <source>
        <dbReference type="Pfam" id="PF11887"/>
    </source>
</evidence>
<organism evidence="4 5">
    <name type="scientific">Kribbella antibiotica</name>
    <dbReference type="NCBI Taxonomy" id="190195"/>
    <lineage>
        <taxon>Bacteria</taxon>
        <taxon>Bacillati</taxon>
        <taxon>Actinomycetota</taxon>
        <taxon>Actinomycetes</taxon>
        <taxon>Propionibacteriales</taxon>
        <taxon>Kribbellaceae</taxon>
        <taxon>Kribbella</taxon>
    </lineage>
</organism>
<dbReference type="AlphaFoldDB" id="A0A4R4ZMW5"/>
<comment type="caution">
    <text evidence="4">The sequence shown here is derived from an EMBL/GenBank/DDBJ whole genome shotgun (WGS) entry which is preliminary data.</text>
</comment>
<dbReference type="RefSeq" id="WP_132167367.1">
    <property type="nucleotide sequence ID" value="NZ_SMKX01000027.1"/>
</dbReference>
<dbReference type="InterPro" id="IPR024516">
    <property type="entry name" value="Mce_C"/>
</dbReference>
<dbReference type="InterPro" id="IPR005693">
    <property type="entry name" value="Mce"/>
</dbReference>
<sequence length="405" mass="42780">MRRRTAFVAGAVALAMTLTGCDFSVYSLPLPGGAKIKGPSYTVTVEFTDVLDLVPKSTVKVDDVTVGTVEKVWLEGYVAKVRIKLPKSLELPDNERATIRQTSLLGEKFVSLAQPTGAEAPRGRLENGEVIPLSRTASNVEVEEVLGALSLLLNGGGVAQLQIITQELNKALTGNEPAIKSVLTQLDTFVGTLDQNKQKIVTAITAVDALAKKLNAQKETLATAIDSLPKSIATLDKQRAALVKTLQALSTLGSTATRVITSAQKDLVANLQSLYPILTKLVEAGENLPKSLELLFTYPFPDNAARGVQGDYTNLGITLDLNTQKLLKGLLGLDLPTVGPTAIPTLGVSLPVHLPTKPGSKPTTKPTAGATTCVTVLLLPICGPKLNRAAFDPDLARALMPGVVK</sequence>
<proteinExistence type="predicted"/>
<dbReference type="OrthoDB" id="9774928at2"/>
<dbReference type="EMBL" id="SMKX01000027">
    <property type="protein sequence ID" value="TDD60201.1"/>
    <property type="molecule type" value="Genomic_DNA"/>
</dbReference>
<feature type="chain" id="PRO_5039027501" evidence="1">
    <location>
        <begin position="21"/>
        <end position="405"/>
    </location>
</feature>
<dbReference type="PROSITE" id="PS51257">
    <property type="entry name" value="PROKAR_LIPOPROTEIN"/>
    <property type="match status" value="1"/>
</dbReference>
<protein>
    <submittedName>
        <fullName evidence="4">MCE family protein</fullName>
    </submittedName>
</protein>
<dbReference type="Pfam" id="PF02470">
    <property type="entry name" value="MlaD"/>
    <property type="match status" value="1"/>
</dbReference>
<gene>
    <name evidence="4" type="ORF">E1263_12265</name>
</gene>
<accession>A0A4R4ZMW5</accession>
<evidence type="ECO:0000259" key="2">
    <source>
        <dbReference type="Pfam" id="PF02470"/>
    </source>
</evidence>
<dbReference type="NCBIfam" id="TIGR00996">
    <property type="entry name" value="Mtu_fam_mce"/>
    <property type="match status" value="1"/>
</dbReference>
<dbReference type="Pfam" id="PF11887">
    <property type="entry name" value="Mce4_CUP1"/>
    <property type="match status" value="1"/>
</dbReference>
<dbReference type="PANTHER" id="PTHR33371">
    <property type="entry name" value="INTERMEMBRANE PHOSPHOLIPID TRANSPORT SYSTEM BINDING PROTEIN MLAD-RELATED"/>
    <property type="match status" value="1"/>
</dbReference>
<evidence type="ECO:0000313" key="4">
    <source>
        <dbReference type="EMBL" id="TDD60201.1"/>
    </source>
</evidence>
<dbReference type="InterPro" id="IPR052336">
    <property type="entry name" value="MlaD_Phospholipid_Transporter"/>
</dbReference>
<dbReference type="GO" id="GO:0005576">
    <property type="term" value="C:extracellular region"/>
    <property type="evidence" value="ECO:0007669"/>
    <property type="project" value="TreeGrafter"/>
</dbReference>
<keyword evidence="1" id="KW-0732">Signal</keyword>
<name>A0A4R4ZMW5_9ACTN</name>
<keyword evidence="5" id="KW-1185">Reference proteome</keyword>
<dbReference type="PANTHER" id="PTHR33371:SF15">
    <property type="entry name" value="LIPOPROTEIN LPRN"/>
    <property type="match status" value="1"/>
</dbReference>
<evidence type="ECO:0000256" key="1">
    <source>
        <dbReference type="SAM" id="SignalP"/>
    </source>
</evidence>
<dbReference type="Proteomes" id="UP000295124">
    <property type="component" value="Unassembled WGS sequence"/>
</dbReference>
<evidence type="ECO:0000313" key="5">
    <source>
        <dbReference type="Proteomes" id="UP000295124"/>
    </source>
</evidence>
<feature type="signal peptide" evidence="1">
    <location>
        <begin position="1"/>
        <end position="20"/>
    </location>
</feature>
<feature type="domain" description="Mammalian cell entry C-terminal" evidence="3">
    <location>
        <begin position="124"/>
        <end position="299"/>
    </location>
</feature>